<evidence type="ECO:0000313" key="3">
    <source>
        <dbReference type="Proteomes" id="UP001642409"/>
    </source>
</evidence>
<gene>
    <name evidence="2" type="ORF">HINF_LOCUS21621</name>
    <name evidence="1" type="ORF">HINF_LOCUS53799</name>
</gene>
<dbReference type="EMBL" id="CAXDID020000059">
    <property type="protein sequence ID" value="CAL6009475.1"/>
    <property type="molecule type" value="Genomic_DNA"/>
</dbReference>
<organism evidence="1">
    <name type="scientific">Hexamita inflata</name>
    <dbReference type="NCBI Taxonomy" id="28002"/>
    <lineage>
        <taxon>Eukaryota</taxon>
        <taxon>Metamonada</taxon>
        <taxon>Diplomonadida</taxon>
        <taxon>Hexamitidae</taxon>
        <taxon>Hexamitinae</taxon>
        <taxon>Hexamita</taxon>
    </lineage>
</organism>
<keyword evidence="3" id="KW-1185">Reference proteome</keyword>
<dbReference type="Proteomes" id="UP001642409">
    <property type="component" value="Unassembled WGS sequence"/>
</dbReference>
<evidence type="ECO:0000313" key="2">
    <source>
        <dbReference type="EMBL" id="CAL6009475.1"/>
    </source>
</evidence>
<accession>A0AA86R5A1</accession>
<proteinExistence type="predicted"/>
<reference evidence="2 3" key="2">
    <citation type="submission" date="2024-07" db="EMBL/GenBank/DDBJ databases">
        <authorList>
            <person name="Akdeniz Z."/>
        </authorList>
    </citation>
    <scope>NUCLEOTIDE SEQUENCE [LARGE SCALE GENOMIC DNA]</scope>
</reference>
<comment type="caution">
    <text evidence="1">The sequence shown here is derived from an EMBL/GenBank/DDBJ whole genome shotgun (WGS) entry which is preliminary data.</text>
</comment>
<dbReference type="EMBL" id="CATOUU010000998">
    <property type="protein sequence ID" value="CAI9966154.1"/>
    <property type="molecule type" value="Genomic_DNA"/>
</dbReference>
<reference evidence="1" key="1">
    <citation type="submission" date="2023-06" db="EMBL/GenBank/DDBJ databases">
        <authorList>
            <person name="Kurt Z."/>
        </authorList>
    </citation>
    <scope>NUCLEOTIDE SEQUENCE</scope>
</reference>
<evidence type="ECO:0000313" key="1">
    <source>
        <dbReference type="EMBL" id="CAI9966154.1"/>
    </source>
</evidence>
<dbReference type="AlphaFoldDB" id="A0AA86R5A1"/>
<name>A0AA86R5A1_9EUKA</name>
<protein>
    <submittedName>
        <fullName evidence="2">Hypothetical_protein</fullName>
    </submittedName>
</protein>
<sequence>MLIRKMVPLQHKALKQHGLTKSHQSEMQYQNQLKRASQNSSQTVAKHALKYQAKDNQIQKRKCSTLSHKLDSAQLVITAPKTTALLLLWVRVSSVNQARLHLIKSTKSGFSRLQLIITRCIQ</sequence>